<reference evidence="2" key="1">
    <citation type="submission" date="2021-03" db="EMBL/GenBank/DDBJ databases">
        <title>Draft genome sequence of rust myrtle Austropuccinia psidii MF-1, a brazilian biotype.</title>
        <authorList>
            <person name="Quecine M.C."/>
            <person name="Pachon D.M.R."/>
            <person name="Bonatelli M.L."/>
            <person name="Correr F.H."/>
            <person name="Franceschini L.M."/>
            <person name="Leite T.F."/>
            <person name="Margarido G.R.A."/>
            <person name="Almeida C.A."/>
            <person name="Ferrarezi J.A."/>
            <person name="Labate C.A."/>
        </authorList>
    </citation>
    <scope>NUCLEOTIDE SEQUENCE</scope>
    <source>
        <strain evidence="2">MF-1</strain>
    </source>
</reference>
<dbReference type="AlphaFoldDB" id="A0A9Q3IBS2"/>
<name>A0A9Q3IBS2_9BASI</name>
<evidence type="ECO:0000313" key="3">
    <source>
        <dbReference type="Proteomes" id="UP000765509"/>
    </source>
</evidence>
<sequence>MNSNINPQQVLDKLSGFLRQKTTKRDSQKTTIKEEKNRSALFTASNQFPYKLTYIWRYGKHNIKNTTHKAENCWAEHQELFPPPQNHSKKKASEAENHQTGMEELLTNSRKTPTSPFALVIDCSATHHMFSNSSLFTNFSESSENISTTNPFSNLT</sequence>
<dbReference type="EMBL" id="AVOT02039454">
    <property type="protein sequence ID" value="MBW0534522.1"/>
    <property type="molecule type" value="Genomic_DNA"/>
</dbReference>
<dbReference type="Proteomes" id="UP000765509">
    <property type="component" value="Unassembled WGS sequence"/>
</dbReference>
<protein>
    <submittedName>
        <fullName evidence="2">Uncharacterized protein</fullName>
    </submittedName>
</protein>
<organism evidence="2 3">
    <name type="scientific">Austropuccinia psidii MF-1</name>
    <dbReference type="NCBI Taxonomy" id="1389203"/>
    <lineage>
        <taxon>Eukaryota</taxon>
        <taxon>Fungi</taxon>
        <taxon>Dikarya</taxon>
        <taxon>Basidiomycota</taxon>
        <taxon>Pucciniomycotina</taxon>
        <taxon>Pucciniomycetes</taxon>
        <taxon>Pucciniales</taxon>
        <taxon>Sphaerophragmiaceae</taxon>
        <taxon>Austropuccinia</taxon>
    </lineage>
</organism>
<dbReference type="OrthoDB" id="7691805at2759"/>
<comment type="caution">
    <text evidence="2">The sequence shown here is derived from an EMBL/GenBank/DDBJ whole genome shotgun (WGS) entry which is preliminary data.</text>
</comment>
<gene>
    <name evidence="2" type="ORF">O181_074237</name>
</gene>
<accession>A0A9Q3IBS2</accession>
<proteinExistence type="predicted"/>
<evidence type="ECO:0000256" key="1">
    <source>
        <dbReference type="SAM" id="MobiDB-lite"/>
    </source>
</evidence>
<keyword evidence="3" id="KW-1185">Reference proteome</keyword>
<feature type="compositionally biased region" description="Basic and acidic residues" evidence="1">
    <location>
        <begin position="23"/>
        <end position="32"/>
    </location>
</feature>
<evidence type="ECO:0000313" key="2">
    <source>
        <dbReference type="EMBL" id="MBW0534522.1"/>
    </source>
</evidence>
<feature type="region of interest" description="Disordered" evidence="1">
    <location>
        <begin position="1"/>
        <end position="32"/>
    </location>
</feature>